<dbReference type="InterPro" id="IPR028281">
    <property type="entry name" value="Sirohaem_synthase_central"/>
</dbReference>
<dbReference type="InterPro" id="IPR000878">
    <property type="entry name" value="4pyrrol_Mease"/>
</dbReference>
<evidence type="ECO:0000259" key="13">
    <source>
        <dbReference type="Pfam" id="PF10414"/>
    </source>
</evidence>
<evidence type="ECO:0000256" key="10">
    <source>
        <dbReference type="ARBA" id="ARBA00023268"/>
    </source>
</evidence>
<dbReference type="InterPro" id="IPR050161">
    <property type="entry name" value="Siro_Cobalamin_biosynth"/>
</dbReference>
<dbReference type="GO" id="GO:0004851">
    <property type="term" value="F:uroporphyrin-III C-methyltransferase activity"/>
    <property type="evidence" value="ECO:0007669"/>
    <property type="project" value="UniProtKB-EC"/>
</dbReference>
<sequence length="456" mass="49346">MMTLPLVLRADRRQFVVIGGGAVATRKIQTLVKAGCHPRVISPQVSAEVQALADSGAITLNLEKVGFDQAYSSGAFVVLATDDAEVNKAQADLAKQLGALICRVDDQEDNDFIFPAVVDRSPLLISVSSSGASPALTRHIKQRLEAFLPQQYGHLANVVESLRAQVKSVVEATKRPSFWRRWMQSQAPDLILAKQEAKADEITQALLAGEHPSRGEAFLVGAGPGDPDLLTFRALRLIQSADVVFYDRLVNPAIMEFLSPDAERFYVGKARSDHSVPQDGINQLLVQEAKKGKRVLRLKGGDPFIFGRGGEEIEELAAAGVPFQVVPGITAASGCSAYAGIPLTHRDHAQSVRFVTGHLKNGTCDLPWSELIHPSQTLVIYMGLAGLPHICQQLIAHNMPAATPIALVEKGTLPDQKVHVATLETMPSYIETHDIQAPTLTIVGSVVALHETLKWR</sequence>
<keyword evidence="7" id="KW-0520">NAD</keyword>
<dbReference type="EMBL" id="CZQC01000004">
    <property type="protein sequence ID" value="CUS40089.1"/>
    <property type="molecule type" value="Genomic_DNA"/>
</dbReference>
<dbReference type="Pfam" id="PF10414">
    <property type="entry name" value="CysG_dimeriser"/>
    <property type="match status" value="1"/>
</dbReference>
<dbReference type="NCBIfam" id="NF007922">
    <property type="entry name" value="PRK10637.1"/>
    <property type="match status" value="1"/>
</dbReference>
<comment type="pathway">
    <text evidence="1">Porphyrin-containing compound metabolism; siroheme biosynthesis; sirohydrochlorin from precorrin-2: step 1/1.</text>
</comment>
<dbReference type="Gene3D" id="3.40.1010.10">
    <property type="entry name" value="Cobalt-precorrin-4 Transmethylase, Domain 1"/>
    <property type="match status" value="1"/>
</dbReference>
<evidence type="ECO:0000256" key="3">
    <source>
        <dbReference type="ARBA" id="ARBA00022603"/>
    </source>
</evidence>
<keyword evidence="3 15" id="KW-0489">Methyltransferase</keyword>
<keyword evidence="6 15" id="KW-0560">Oxidoreductase</keyword>
<dbReference type="Gene3D" id="3.40.50.720">
    <property type="entry name" value="NAD(P)-binding Rossmann-like Domain"/>
    <property type="match status" value="1"/>
</dbReference>
<dbReference type="Gene3D" id="3.30.950.10">
    <property type="entry name" value="Methyltransferase, Cobalt-precorrin-4 Transmethylase, Domain 2"/>
    <property type="match status" value="1"/>
</dbReference>
<evidence type="ECO:0000259" key="14">
    <source>
        <dbReference type="Pfam" id="PF14824"/>
    </source>
</evidence>
<dbReference type="EC" id="1.3.1.76" evidence="15"/>
<dbReference type="Pfam" id="PF13241">
    <property type="entry name" value="NAD_binding_7"/>
    <property type="match status" value="1"/>
</dbReference>
<dbReference type="SUPFAM" id="SSF75615">
    <property type="entry name" value="Siroheme synthase middle domains-like"/>
    <property type="match status" value="1"/>
</dbReference>
<evidence type="ECO:0000256" key="11">
    <source>
        <dbReference type="ARBA" id="ARBA00047561"/>
    </source>
</evidence>
<evidence type="ECO:0000256" key="5">
    <source>
        <dbReference type="ARBA" id="ARBA00022691"/>
    </source>
</evidence>
<evidence type="ECO:0000256" key="1">
    <source>
        <dbReference type="ARBA" id="ARBA00005010"/>
    </source>
</evidence>
<dbReference type="InterPro" id="IPR014777">
    <property type="entry name" value="4pyrrole_Mease_sub1"/>
</dbReference>
<dbReference type="EC" id="2.1.1.107" evidence="15"/>
<dbReference type="GO" id="GO:0009236">
    <property type="term" value="P:cobalamin biosynthetic process"/>
    <property type="evidence" value="ECO:0007669"/>
    <property type="project" value="UniProtKB-KW"/>
</dbReference>
<dbReference type="Gene3D" id="1.10.8.210">
    <property type="entry name" value="Sirohaem synthase, dimerisation domain"/>
    <property type="match status" value="1"/>
</dbReference>
<evidence type="ECO:0000313" key="15">
    <source>
        <dbReference type="EMBL" id="CUS40089.1"/>
    </source>
</evidence>
<dbReference type="Pfam" id="PF00590">
    <property type="entry name" value="TP_methylase"/>
    <property type="match status" value="1"/>
</dbReference>
<dbReference type="PROSITE" id="PS00840">
    <property type="entry name" value="SUMT_2"/>
    <property type="match status" value="1"/>
</dbReference>
<dbReference type="InterPro" id="IPR035996">
    <property type="entry name" value="4pyrrol_Methylase_sf"/>
</dbReference>
<dbReference type="InterPro" id="IPR012409">
    <property type="entry name" value="Sirohaem_synth"/>
</dbReference>
<keyword evidence="5" id="KW-0949">S-adenosyl-L-methionine</keyword>
<dbReference type="InterPro" id="IPR003043">
    <property type="entry name" value="Uropor_MeTrfase_CS"/>
</dbReference>
<dbReference type="InterPro" id="IPR006367">
    <property type="entry name" value="Sirohaem_synthase_N"/>
</dbReference>
<dbReference type="GO" id="GO:0051266">
    <property type="term" value="F:sirohydrochlorin ferrochelatase activity"/>
    <property type="evidence" value="ECO:0007669"/>
    <property type="project" value="UniProtKB-EC"/>
</dbReference>
<accession>A0A160TBQ7</accession>
<feature type="domain" description="Sirohaem synthase dimerisation" evidence="13">
    <location>
        <begin position="152"/>
        <end position="207"/>
    </location>
</feature>
<keyword evidence="9" id="KW-0627">Porphyrin biosynthesis</keyword>
<evidence type="ECO:0000256" key="8">
    <source>
        <dbReference type="ARBA" id="ARBA00023239"/>
    </source>
</evidence>
<feature type="domain" description="Tetrapyrrole methylase" evidence="12">
    <location>
        <begin position="219"/>
        <end position="426"/>
    </location>
</feature>
<dbReference type="InterPro" id="IPR037115">
    <property type="entry name" value="Sirohaem_synt_dimer_dom_sf"/>
</dbReference>
<dbReference type="GO" id="GO:0032259">
    <property type="term" value="P:methylation"/>
    <property type="evidence" value="ECO:0007669"/>
    <property type="project" value="UniProtKB-KW"/>
</dbReference>
<feature type="domain" description="Siroheme synthase central" evidence="14">
    <location>
        <begin position="121"/>
        <end position="146"/>
    </location>
</feature>
<dbReference type="FunFam" id="3.30.950.10:FF:000001">
    <property type="entry name" value="Siroheme synthase"/>
    <property type="match status" value="1"/>
</dbReference>
<dbReference type="NCBIfam" id="NF004790">
    <property type="entry name" value="PRK06136.1"/>
    <property type="match status" value="1"/>
</dbReference>
<dbReference type="SUPFAM" id="SSF51735">
    <property type="entry name" value="NAD(P)-binding Rossmann-fold domains"/>
    <property type="match status" value="1"/>
</dbReference>
<dbReference type="AlphaFoldDB" id="A0A160TBQ7"/>
<reference evidence="15" key="1">
    <citation type="submission" date="2015-10" db="EMBL/GenBank/DDBJ databases">
        <authorList>
            <person name="Gilbert D.G."/>
        </authorList>
    </citation>
    <scope>NUCLEOTIDE SEQUENCE</scope>
</reference>
<gene>
    <name evidence="15" type="ORF">MGWOODY_Tha243</name>
</gene>
<keyword evidence="4 15" id="KW-0808">Transferase</keyword>
<proteinExistence type="predicted"/>
<evidence type="ECO:0000256" key="2">
    <source>
        <dbReference type="ARBA" id="ARBA00022573"/>
    </source>
</evidence>
<dbReference type="SUPFAM" id="SSF53790">
    <property type="entry name" value="Tetrapyrrole methylase"/>
    <property type="match status" value="1"/>
</dbReference>
<protein>
    <submittedName>
        <fullName evidence="15">Siroheme synthase / Precorrin-2 oxidase / Sirohydrochlorin ferrochelatase / Uroporphyrinogen-III methyltransferase</fullName>
        <ecNumber evidence="15">1.3.1.76</ecNumber>
        <ecNumber evidence="15">2.1.1.107</ecNumber>
        <ecNumber evidence="15">4.99.1.4</ecNumber>
    </submittedName>
</protein>
<keyword evidence="2" id="KW-0169">Cobalamin biosynthesis</keyword>
<dbReference type="EC" id="4.99.1.4" evidence="15"/>
<evidence type="ECO:0000256" key="7">
    <source>
        <dbReference type="ARBA" id="ARBA00023027"/>
    </source>
</evidence>
<dbReference type="PIRSF" id="PIRSF036426">
    <property type="entry name" value="Sirohaem_synth"/>
    <property type="match status" value="1"/>
</dbReference>
<dbReference type="GO" id="GO:0051287">
    <property type="term" value="F:NAD binding"/>
    <property type="evidence" value="ECO:0007669"/>
    <property type="project" value="InterPro"/>
</dbReference>
<keyword evidence="8 15" id="KW-0456">Lyase</keyword>
<dbReference type="Pfam" id="PF14824">
    <property type="entry name" value="Sirohm_synth_M"/>
    <property type="match status" value="1"/>
</dbReference>
<keyword evidence="10" id="KW-0511">Multifunctional enzyme</keyword>
<dbReference type="GO" id="GO:0019354">
    <property type="term" value="P:siroheme biosynthetic process"/>
    <property type="evidence" value="ECO:0007669"/>
    <property type="project" value="UniProtKB-UniPathway"/>
</dbReference>
<evidence type="ECO:0000256" key="6">
    <source>
        <dbReference type="ARBA" id="ARBA00023002"/>
    </source>
</evidence>
<organism evidence="15">
    <name type="scientific">hydrothermal vent metagenome</name>
    <dbReference type="NCBI Taxonomy" id="652676"/>
    <lineage>
        <taxon>unclassified sequences</taxon>
        <taxon>metagenomes</taxon>
        <taxon>ecological metagenomes</taxon>
    </lineage>
</organism>
<dbReference type="InterPro" id="IPR006366">
    <property type="entry name" value="CobA/CysG_C"/>
</dbReference>
<dbReference type="GO" id="GO:0043115">
    <property type="term" value="F:precorrin-2 dehydrogenase activity"/>
    <property type="evidence" value="ECO:0007669"/>
    <property type="project" value="UniProtKB-EC"/>
</dbReference>
<dbReference type="NCBIfam" id="TIGR01470">
    <property type="entry name" value="cysG_Nterm"/>
    <property type="match status" value="1"/>
</dbReference>
<dbReference type="Gene3D" id="3.30.160.110">
    <property type="entry name" value="Siroheme synthase, domain 2"/>
    <property type="match status" value="1"/>
</dbReference>
<dbReference type="InterPro" id="IPR019478">
    <property type="entry name" value="Sirohaem_synthase_dimer_dom"/>
</dbReference>
<evidence type="ECO:0000256" key="9">
    <source>
        <dbReference type="ARBA" id="ARBA00023244"/>
    </source>
</evidence>
<dbReference type="NCBIfam" id="TIGR01469">
    <property type="entry name" value="cobA_cysG_Cterm"/>
    <property type="match status" value="1"/>
</dbReference>
<evidence type="ECO:0000259" key="12">
    <source>
        <dbReference type="Pfam" id="PF00590"/>
    </source>
</evidence>
<dbReference type="CDD" id="cd11642">
    <property type="entry name" value="SUMT"/>
    <property type="match status" value="1"/>
</dbReference>
<evidence type="ECO:0000256" key="4">
    <source>
        <dbReference type="ARBA" id="ARBA00022679"/>
    </source>
</evidence>
<dbReference type="InterPro" id="IPR014776">
    <property type="entry name" value="4pyrrole_Mease_sub2"/>
</dbReference>
<dbReference type="UniPathway" id="UPA00262">
    <property type="reaction ID" value="UER00222"/>
</dbReference>
<dbReference type="FunFam" id="3.40.1010.10:FF:000001">
    <property type="entry name" value="Siroheme synthase"/>
    <property type="match status" value="1"/>
</dbReference>
<dbReference type="PANTHER" id="PTHR45790">
    <property type="entry name" value="SIROHEME SYNTHASE-RELATED"/>
    <property type="match status" value="1"/>
</dbReference>
<name>A0A160TBQ7_9ZZZZ</name>
<comment type="catalytic activity">
    <reaction evidence="11">
        <text>precorrin-2 + NAD(+) = sirohydrochlorin + NADH + 2 H(+)</text>
        <dbReference type="Rhea" id="RHEA:15613"/>
        <dbReference type="ChEBI" id="CHEBI:15378"/>
        <dbReference type="ChEBI" id="CHEBI:57540"/>
        <dbReference type="ChEBI" id="CHEBI:57945"/>
        <dbReference type="ChEBI" id="CHEBI:58351"/>
        <dbReference type="ChEBI" id="CHEBI:58827"/>
        <dbReference type="EC" id="1.3.1.76"/>
    </reaction>
</comment>
<dbReference type="InterPro" id="IPR036291">
    <property type="entry name" value="NAD(P)-bd_dom_sf"/>
</dbReference>
<dbReference type="PANTHER" id="PTHR45790:SF1">
    <property type="entry name" value="SIROHEME SYNTHASE"/>
    <property type="match status" value="1"/>
</dbReference>